<dbReference type="AlphaFoldDB" id="A0A5J4QEB1"/>
<evidence type="ECO:0000313" key="2">
    <source>
        <dbReference type="EMBL" id="KAA6319509.1"/>
    </source>
</evidence>
<dbReference type="InterPro" id="IPR051396">
    <property type="entry name" value="Bact_Antivir_Def_Nuclease"/>
</dbReference>
<dbReference type="EMBL" id="SNRY01003858">
    <property type="protein sequence ID" value="KAA6319509.1"/>
    <property type="molecule type" value="Genomic_DNA"/>
</dbReference>
<dbReference type="CDD" id="cd00267">
    <property type="entry name" value="ABC_ATPase"/>
    <property type="match status" value="1"/>
</dbReference>
<organism evidence="2">
    <name type="scientific">termite gut metagenome</name>
    <dbReference type="NCBI Taxonomy" id="433724"/>
    <lineage>
        <taxon>unclassified sequences</taxon>
        <taxon>metagenomes</taxon>
        <taxon>organismal metagenomes</taxon>
    </lineage>
</organism>
<comment type="caution">
    <text evidence="2">The sequence shown here is derived from an EMBL/GenBank/DDBJ whole genome shotgun (WGS) entry which is preliminary data.</text>
</comment>
<dbReference type="Gene3D" id="3.40.50.300">
    <property type="entry name" value="P-loop containing nucleotide triphosphate hydrolases"/>
    <property type="match status" value="1"/>
</dbReference>
<dbReference type="GO" id="GO:0005524">
    <property type="term" value="F:ATP binding"/>
    <property type="evidence" value="ECO:0007669"/>
    <property type="project" value="InterPro"/>
</dbReference>
<dbReference type="GO" id="GO:0016887">
    <property type="term" value="F:ATP hydrolysis activity"/>
    <property type="evidence" value="ECO:0007669"/>
    <property type="project" value="InterPro"/>
</dbReference>
<feature type="domain" description="Endonuclease GajA/Old nuclease/RecF-like AAA" evidence="1">
    <location>
        <begin position="114"/>
        <end position="261"/>
    </location>
</feature>
<dbReference type="InterPro" id="IPR041685">
    <property type="entry name" value="AAA_GajA/Old/RecF-like"/>
</dbReference>
<proteinExistence type="predicted"/>
<dbReference type="Pfam" id="PF13175">
    <property type="entry name" value="AAA_15"/>
    <property type="match status" value="1"/>
</dbReference>
<dbReference type="InterPro" id="IPR027417">
    <property type="entry name" value="P-loop_NTPase"/>
</dbReference>
<dbReference type="PANTHER" id="PTHR43581:SF2">
    <property type="entry name" value="EXCINUCLEASE ATPASE SUBUNIT"/>
    <property type="match status" value="1"/>
</dbReference>
<dbReference type="PANTHER" id="PTHR43581">
    <property type="entry name" value="ATP/GTP PHOSPHATASE"/>
    <property type="match status" value="1"/>
</dbReference>
<evidence type="ECO:0000259" key="1">
    <source>
        <dbReference type="Pfam" id="PF13175"/>
    </source>
</evidence>
<dbReference type="SUPFAM" id="SSF52540">
    <property type="entry name" value="P-loop containing nucleoside triphosphate hydrolases"/>
    <property type="match status" value="1"/>
</dbReference>
<reference evidence="2" key="1">
    <citation type="submission" date="2019-03" db="EMBL/GenBank/DDBJ databases">
        <title>Single cell metagenomics reveals metabolic interactions within the superorganism composed of flagellate Streblomastix strix and complex community of Bacteroidetes bacteria on its surface.</title>
        <authorList>
            <person name="Treitli S.C."/>
            <person name="Kolisko M."/>
            <person name="Husnik F."/>
            <person name="Keeling P."/>
            <person name="Hampl V."/>
        </authorList>
    </citation>
    <scope>NUCLEOTIDE SEQUENCE</scope>
    <source>
        <strain evidence="2">STM</strain>
    </source>
</reference>
<sequence>MNNNPIQNIIIKNLWGEYNLQWDSLNPDVNILVGINGSGKSTILRILWAVLCKDDETLDKYGKDLFVAVEFKDGSSATRENEVVIIKGKSMPHSVLLSTFDTPILDKERLNKNESSLDQDLDFLIYQRGKEKPANFTNYRLKATIPKYTVQIADNVNRFFTEIINPLFEKTEKKIDINEFTNELIFRKKDTIIKLTDLSSGEKQMLILLFSLFLMENEPHIILMDEPEASLHIEWQQKLIDVMQAVNPNCQFIISTHSPSIFGKGWMDKVIHVEKLKA</sequence>
<accession>A0A5J4QEB1</accession>
<name>A0A5J4QEB1_9ZZZZ</name>
<protein>
    <recommendedName>
        <fullName evidence="1">Endonuclease GajA/Old nuclease/RecF-like AAA domain-containing protein</fullName>
    </recommendedName>
</protein>
<gene>
    <name evidence="2" type="ORF">EZS27_030606</name>
</gene>